<comment type="caution">
    <text evidence="3">The sequence shown here is derived from an EMBL/GenBank/DDBJ whole genome shotgun (WGS) entry which is preliminary data.</text>
</comment>
<dbReference type="Gene3D" id="3.40.50.850">
    <property type="entry name" value="Isochorismatase-like"/>
    <property type="match status" value="1"/>
</dbReference>
<dbReference type="InterPro" id="IPR000868">
    <property type="entry name" value="Isochorismatase-like_dom"/>
</dbReference>
<dbReference type="PANTHER" id="PTHR43540">
    <property type="entry name" value="PEROXYUREIDOACRYLATE/UREIDOACRYLATE AMIDOHYDROLASE-RELATED"/>
    <property type="match status" value="1"/>
</dbReference>
<dbReference type="SUPFAM" id="SSF52499">
    <property type="entry name" value="Isochorismatase-like hydrolases"/>
    <property type="match status" value="1"/>
</dbReference>
<accession>A0A9D1ZSH9</accession>
<dbReference type="AlphaFoldDB" id="A0A9D1ZSH9"/>
<proteinExistence type="predicted"/>
<dbReference type="InterPro" id="IPR050272">
    <property type="entry name" value="Isochorismatase-like_hydrls"/>
</dbReference>
<dbReference type="PANTHER" id="PTHR43540:SF3">
    <property type="entry name" value="ENTEROBACTIN SYNTHASE COMPONENT B"/>
    <property type="match status" value="1"/>
</dbReference>
<evidence type="ECO:0000313" key="4">
    <source>
        <dbReference type="Proteomes" id="UP000824134"/>
    </source>
</evidence>
<organism evidence="3 4">
    <name type="scientific">Candidatus Rothia avicola</name>
    <dbReference type="NCBI Taxonomy" id="2840478"/>
    <lineage>
        <taxon>Bacteria</taxon>
        <taxon>Bacillati</taxon>
        <taxon>Actinomycetota</taxon>
        <taxon>Actinomycetes</taxon>
        <taxon>Micrococcales</taxon>
        <taxon>Micrococcaceae</taxon>
        <taxon>Rothia</taxon>
    </lineage>
</organism>
<evidence type="ECO:0000256" key="1">
    <source>
        <dbReference type="ARBA" id="ARBA00022801"/>
    </source>
</evidence>
<dbReference type="EMBL" id="DXCN01000050">
    <property type="protein sequence ID" value="HIY95352.1"/>
    <property type="molecule type" value="Genomic_DNA"/>
</dbReference>
<gene>
    <name evidence="3" type="ORF">H9821_06800</name>
</gene>
<reference evidence="3" key="2">
    <citation type="submission" date="2021-04" db="EMBL/GenBank/DDBJ databases">
        <authorList>
            <person name="Gilroy R."/>
        </authorList>
    </citation>
    <scope>NUCLEOTIDE SEQUENCE</scope>
    <source>
        <strain evidence="3">ChiHjej12B11-9195</strain>
    </source>
</reference>
<reference evidence="3" key="1">
    <citation type="journal article" date="2021" name="PeerJ">
        <title>Extensive microbial diversity within the chicken gut microbiome revealed by metagenomics and culture.</title>
        <authorList>
            <person name="Gilroy R."/>
            <person name="Ravi A."/>
            <person name="Getino M."/>
            <person name="Pursley I."/>
            <person name="Horton D.L."/>
            <person name="Alikhan N.F."/>
            <person name="Baker D."/>
            <person name="Gharbi K."/>
            <person name="Hall N."/>
            <person name="Watson M."/>
            <person name="Adriaenssens E.M."/>
            <person name="Foster-Nyarko E."/>
            <person name="Jarju S."/>
            <person name="Secka A."/>
            <person name="Antonio M."/>
            <person name="Oren A."/>
            <person name="Chaudhuri R.R."/>
            <person name="La Ragione R."/>
            <person name="Hildebrand F."/>
            <person name="Pallen M.J."/>
        </authorList>
    </citation>
    <scope>NUCLEOTIDE SEQUENCE</scope>
    <source>
        <strain evidence="3">ChiHjej12B11-9195</strain>
    </source>
</reference>
<protein>
    <submittedName>
        <fullName evidence="3">Isochorismatase family protein</fullName>
    </submittedName>
</protein>
<evidence type="ECO:0000259" key="2">
    <source>
        <dbReference type="Pfam" id="PF00857"/>
    </source>
</evidence>
<keyword evidence="1" id="KW-0378">Hydrolase</keyword>
<name>A0A9D1ZSH9_9MICC</name>
<feature type="domain" description="Isochorismatase-like" evidence="2">
    <location>
        <begin position="29"/>
        <end position="201"/>
    </location>
</feature>
<dbReference type="Proteomes" id="UP000824134">
    <property type="component" value="Unassembled WGS sequence"/>
</dbReference>
<dbReference type="PRINTS" id="PR01398">
    <property type="entry name" value="ISCHRISMTASE"/>
</dbReference>
<dbReference type="InterPro" id="IPR016291">
    <property type="entry name" value="Isochorismatase"/>
</dbReference>
<sequence>MIPPIAPYRITNDMLPTNTTTWVPDRDKAALLVHDMQDYFVGAFERAPGSAIDLAVSNTAQLLKRARAENQPVFYTAQPPAQSPEDRALLTDFWGTGLADADQAAILAELAPQPGEVVLTKWRYCAFYRTDLEERLRCLGKTQLWITGVYSHIGCQTTALNAFMKGFQVFFVADAQADFSADYHRSALAYVASRCGQVATTLELVR</sequence>
<evidence type="ECO:0000313" key="3">
    <source>
        <dbReference type="EMBL" id="HIY95352.1"/>
    </source>
</evidence>
<dbReference type="Pfam" id="PF00857">
    <property type="entry name" value="Isochorismatase"/>
    <property type="match status" value="1"/>
</dbReference>
<dbReference type="GO" id="GO:0008908">
    <property type="term" value="F:isochorismatase activity"/>
    <property type="evidence" value="ECO:0007669"/>
    <property type="project" value="InterPro"/>
</dbReference>
<dbReference type="InterPro" id="IPR036380">
    <property type="entry name" value="Isochorismatase-like_sf"/>
</dbReference>